<accession>A0A2M7H008</accession>
<dbReference type="EMBL" id="PFFY01000064">
    <property type="protein sequence ID" value="PIW34028.1"/>
    <property type="molecule type" value="Genomic_DNA"/>
</dbReference>
<feature type="domain" description="DUF5615" evidence="1">
    <location>
        <begin position="1"/>
        <end position="109"/>
    </location>
</feature>
<comment type="caution">
    <text evidence="2">The sequence shown here is derived from an EMBL/GenBank/DDBJ whole genome shotgun (WGS) entry which is preliminary data.</text>
</comment>
<evidence type="ECO:0000259" key="1">
    <source>
        <dbReference type="Pfam" id="PF18480"/>
    </source>
</evidence>
<protein>
    <recommendedName>
        <fullName evidence="1">DUF5615 domain-containing protein</fullName>
    </recommendedName>
</protein>
<organism evidence="2 3">
    <name type="scientific">bacterium (Candidatus Ratteibacteria) CG15_BIG_FIL_POST_REV_8_21_14_020_41_12</name>
    <dbReference type="NCBI Taxonomy" id="2014291"/>
    <lineage>
        <taxon>Bacteria</taxon>
        <taxon>Candidatus Ratteibacteria</taxon>
    </lineage>
</organism>
<gene>
    <name evidence="2" type="ORF">COW28_01400</name>
</gene>
<proteinExistence type="predicted"/>
<name>A0A2M7H008_9BACT</name>
<evidence type="ECO:0000313" key="2">
    <source>
        <dbReference type="EMBL" id="PIW34028.1"/>
    </source>
</evidence>
<sequence>MKFVVDENVSHAVVEQLRTLGHNVIAISEKRGVGIKDSEIFTLVVREKAIFITRDDHFTNPIRFPSTRTEAIIYIRHGNLQSEEERRLIGKLVESYDLAALKGSLITLYRDGLNIRHPR</sequence>
<evidence type="ECO:0000313" key="3">
    <source>
        <dbReference type="Proteomes" id="UP000230025"/>
    </source>
</evidence>
<reference evidence="3" key="1">
    <citation type="submission" date="2017-09" db="EMBL/GenBank/DDBJ databases">
        <title>Depth-based differentiation of microbial function through sediment-hosted aquifers and enrichment of novel symbionts in the deep terrestrial subsurface.</title>
        <authorList>
            <person name="Probst A.J."/>
            <person name="Ladd B."/>
            <person name="Jarett J.K."/>
            <person name="Geller-Mcgrath D.E."/>
            <person name="Sieber C.M.K."/>
            <person name="Emerson J.B."/>
            <person name="Anantharaman K."/>
            <person name="Thomas B.C."/>
            <person name="Malmstrom R."/>
            <person name="Stieglmeier M."/>
            <person name="Klingl A."/>
            <person name="Woyke T."/>
            <person name="Ryan C.M."/>
            <person name="Banfield J.F."/>
        </authorList>
    </citation>
    <scope>NUCLEOTIDE SEQUENCE [LARGE SCALE GENOMIC DNA]</scope>
</reference>
<dbReference type="AlphaFoldDB" id="A0A2M7H008"/>
<dbReference type="InterPro" id="IPR041049">
    <property type="entry name" value="DUF5615"/>
</dbReference>
<dbReference type="Pfam" id="PF18480">
    <property type="entry name" value="DUF5615"/>
    <property type="match status" value="1"/>
</dbReference>
<dbReference type="Proteomes" id="UP000230025">
    <property type="component" value="Unassembled WGS sequence"/>
</dbReference>